<dbReference type="GO" id="GO:0071555">
    <property type="term" value="P:cell wall organization"/>
    <property type="evidence" value="ECO:0007669"/>
    <property type="project" value="TreeGrafter"/>
</dbReference>
<keyword evidence="2 3" id="KW-0472">Membrane</keyword>
<organism evidence="6 7">
    <name type="scientific">Candidatus Kaiserbacteria bacterium CG10_big_fil_rev_8_21_14_0_10_47_16</name>
    <dbReference type="NCBI Taxonomy" id="1974608"/>
    <lineage>
        <taxon>Bacteria</taxon>
        <taxon>Candidatus Kaiseribacteriota</taxon>
    </lineage>
</organism>
<dbReference type="InterPro" id="IPR012338">
    <property type="entry name" value="Beta-lactam/transpept-like"/>
</dbReference>
<dbReference type="Proteomes" id="UP000229344">
    <property type="component" value="Unassembled WGS sequence"/>
</dbReference>
<feature type="transmembrane region" description="Helical" evidence="3">
    <location>
        <begin position="51"/>
        <end position="70"/>
    </location>
</feature>
<dbReference type="GO" id="GO:0008658">
    <property type="term" value="F:penicillin binding"/>
    <property type="evidence" value="ECO:0007669"/>
    <property type="project" value="InterPro"/>
</dbReference>
<dbReference type="AlphaFoldDB" id="A0A2H0UD59"/>
<dbReference type="SUPFAM" id="SSF56519">
    <property type="entry name" value="Penicillin binding protein dimerisation domain"/>
    <property type="match status" value="1"/>
</dbReference>
<evidence type="ECO:0008006" key="8">
    <source>
        <dbReference type="Google" id="ProtNLM"/>
    </source>
</evidence>
<dbReference type="Pfam" id="PF00905">
    <property type="entry name" value="Transpeptidase"/>
    <property type="match status" value="1"/>
</dbReference>
<reference evidence="7" key="1">
    <citation type="submission" date="2017-09" db="EMBL/GenBank/DDBJ databases">
        <title>Depth-based differentiation of microbial function through sediment-hosted aquifers and enrichment of novel symbionts in the deep terrestrial subsurface.</title>
        <authorList>
            <person name="Probst A.J."/>
            <person name="Ladd B."/>
            <person name="Jarett J.K."/>
            <person name="Geller-Mcgrath D.E."/>
            <person name="Sieber C.M.K."/>
            <person name="Emerson J.B."/>
            <person name="Anantharaman K."/>
            <person name="Thomas B.C."/>
            <person name="Malmstrom R."/>
            <person name="Stieglmeier M."/>
            <person name="Klingl A."/>
            <person name="Woyke T."/>
            <person name="Ryan C.M."/>
            <person name="Banfield J.F."/>
        </authorList>
    </citation>
    <scope>NUCLEOTIDE SEQUENCE [LARGE SCALE GENOMIC DNA]</scope>
</reference>
<protein>
    <recommendedName>
        <fullName evidence="8">Penicillin-binding protein 2</fullName>
    </recommendedName>
</protein>
<evidence type="ECO:0000259" key="5">
    <source>
        <dbReference type="Pfam" id="PF03717"/>
    </source>
</evidence>
<accession>A0A2H0UD59</accession>
<dbReference type="InterPro" id="IPR005311">
    <property type="entry name" value="PBP_dimer"/>
</dbReference>
<dbReference type="Gene3D" id="3.40.710.10">
    <property type="entry name" value="DD-peptidase/beta-lactamase superfamily"/>
    <property type="match status" value="1"/>
</dbReference>
<evidence type="ECO:0000256" key="2">
    <source>
        <dbReference type="ARBA" id="ARBA00023136"/>
    </source>
</evidence>
<dbReference type="InterPro" id="IPR001460">
    <property type="entry name" value="PCN-bd_Tpept"/>
</dbReference>
<dbReference type="Gene3D" id="3.90.1310.10">
    <property type="entry name" value="Penicillin-binding protein 2a (Domain 2)"/>
    <property type="match status" value="1"/>
</dbReference>
<keyword evidence="3" id="KW-0812">Transmembrane</keyword>
<dbReference type="GO" id="GO:0005886">
    <property type="term" value="C:plasma membrane"/>
    <property type="evidence" value="ECO:0007669"/>
    <property type="project" value="TreeGrafter"/>
</dbReference>
<comment type="caution">
    <text evidence="6">The sequence shown here is derived from an EMBL/GenBank/DDBJ whole genome shotgun (WGS) entry which is preliminary data.</text>
</comment>
<keyword evidence="3" id="KW-1133">Transmembrane helix</keyword>
<dbReference type="Pfam" id="PF03717">
    <property type="entry name" value="PBP_dimer"/>
    <property type="match status" value="1"/>
</dbReference>
<proteinExistence type="predicted"/>
<comment type="subcellular location">
    <subcellularLocation>
        <location evidence="1">Membrane</location>
    </subcellularLocation>
</comment>
<dbReference type="InterPro" id="IPR036138">
    <property type="entry name" value="PBP_dimer_sf"/>
</dbReference>
<evidence type="ECO:0000256" key="1">
    <source>
        <dbReference type="ARBA" id="ARBA00004370"/>
    </source>
</evidence>
<dbReference type="EMBL" id="PFBI01000006">
    <property type="protein sequence ID" value="PIR84332.1"/>
    <property type="molecule type" value="Genomic_DNA"/>
</dbReference>
<feature type="domain" description="Penicillin-binding protein transpeptidase" evidence="4">
    <location>
        <begin position="232"/>
        <end position="553"/>
    </location>
</feature>
<evidence type="ECO:0000313" key="6">
    <source>
        <dbReference type="EMBL" id="PIR84332.1"/>
    </source>
</evidence>
<dbReference type="InterPro" id="IPR050515">
    <property type="entry name" value="Beta-lactam/transpept"/>
</dbReference>
<name>A0A2H0UD59_9BACT</name>
<sequence>MIFSFFGFRKRRIKKSDISLDEILLDSSNLPAFNTGRMEGKLEQPIGKRNIVAVGLLFLIVVSVFGWKLFTLQIVNGAAFAERSKQNGLLDTLIVAERGVVRDRNGELLAWNEVDQTGEYNFPVRAYSDRQGLGQVIGYVSYPQKDTSGFYFREEYLGRTGIEESFDTLLAGKNGHQLVESTVHGEVISEHVIDVPQKGKDIELSLDAGLTEFMYQTISSSTKETGFRSGAGAIMDVQTGEILAMTSFPSYDPEILSDGDDVAAIAALNKDTRFPFLNKITGGVYIPGSIVKPFVAYAALAENVISPDKIIVSNGSISIPNPYNPSNPSIFNDWRAHGPMNMVKALAFSSDVYFYEIGGGFKDQPGLGILKIDEYMKLFGIGEKTGIPLFGEVSGTIPTPEWKRKTFDDDWRLGDTYFTSIGQYGFSVTPLQMLRAYAALANNGTLLQPQVIKDSSLVGTDLGLNQDDLAVVHQGIRETVIGEGGTVGVLRRNDVTIAAKSGTAELDSSDTYLNTWVAGYFPYEKPRYAFILFMEKGPYTNTVSAGRVMNKVFDWMTIHRPDYLLEEE</sequence>
<dbReference type="SUPFAM" id="SSF56601">
    <property type="entry name" value="beta-lactamase/transpeptidase-like"/>
    <property type="match status" value="1"/>
</dbReference>
<evidence type="ECO:0000259" key="4">
    <source>
        <dbReference type="Pfam" id="PF00905"/>
    </source>
</evidence>
<feature type="domain" description="Penicillin-binding protein dimerisation" evidence="5">
    <location>
        <begin position="123"/>
        <end position="190"/>
    </location>
</feature>
<evidence type="ECO:0000313" key="7">
    <source>
        <dbReference type="Proteomes" id="UP000229344"/>
    </source>
</evidence>
<dbReference type="PANTHER" id="PTHR30627">
    <property type="entry name" value="PEPTIDOGLYCAN D,D-TRANSPEPTIDASE"/>
    <property type="match status" value="1"/>
</dbReference>
<gene>
    <name evidence="6" type="ORF">COU16_01925</name>
</gene>
<evidence type="ECO:0000256" key="3">
    <source>
        <dbReference type="SAM" id="Phobius"/>
    </source>
</evidence>